<dbReference type="Proteomes" id="UP000684084">
    <property type="component" value="Unassembled WGS sequence"/>
</dbReference>
<gene>
    <name evidence="1" type="ORF">CHRIB12_LOCUS18345</name>
</gene>
<proteinExistence type="predicted"/>
<comment type="caution">
    <text evidence="1">The sequence shown here is derived from an EMBL/GenBank/DDBJ whole genome shotgun (WGS) entry which is preliminary data.</text>
</comment>
<dbReference type="VEuPathDB" id="FungiDB:RhiirFUN_006422"/>
<protein>
    <recommendedName>
        <fullName evidence="3">Reverse transcriptase domain-containing protein</fullName>
    </recommendedName>
</protein>
<evidence type="ECO:0000313" key="2">
    <source>
        <dbReference type="Proteomes" id="UP000684084"/>
    </source>
</evidence>
<evidence type="ECO:0008006" key="3">
    <source>
        <dbReference type="Google" id="ProtNLM"/>
    </source>
</evidence>
<dbReference type="EMBL" id="CAGKOT010000048">
    <property type="protein sequence ID" value="CAB5383278.1"/>
    <property type="molecule type" value="Genomic_DNA"/>
</dbReference>
<accession>A0A915ZMC3</accession>
<evidence type="ECO:0000313" key="1">
    <source>
        <dbReference type="EMBL" id="CAB5383278.1"/>
    </source>
</evidence>
<dbReference type="AlphaFoldDB" id="A0A915ZMC3"/>
<sequence>MAYMDDTNMLAGNKEELEKILKTADDFYTLNDIQINKENLNNYFGNQKIKIKSKGKTESLRILGVWFNIYNDNNFIKQQAFDEVKNLSNNLLKNKCITDKISSYIFNAVILPRIKYRTQTIILSEKDCEKIMVP</sequence>
<reference evidence="1" key="1">
    <citation type="submission" date="2020-05" db="EMBL/GenBank/DDBJ databases">
        <authorList>
            <person name="Rincon C."/>
            <person name="Sanders R I."/>
            <person name="Robbins C."/>
            <person name="Chaturvedi A."/>
        </authorList>
    </citation>
    <scope>NUCLEOTIDE SEQUENCE</scope>
    <source>
        <strain evidence="1">CHB12</strain>
    </source>
</reference>
<organism evidence="1 2">
    <name type="scientific">Rhizophagus irregularis</name>
    <dbReference type="NCBI Taxonomy" id="588596"/>
    <lineage>
        <taxon>Eukaryota</taxon>
        <taxon>Fungi</taxon>
        <taxon>Fungi incertae sedis</taxon>
        <taxon>Mucoromycota</taxon>
        <taxon>Glomeromycotina</taxon>
        <taxon>Glomeromycetes</taxon>
        <taxon>Glomerales</taxon>
        <taxon>Glomeraceae</taxon>
        <taxon>Rhizophagus</taxon>
    </lineage>
</organism>
<name>A0A915ZMC3_9GLOM</name>
<dbReference type="OrthoDB" id="2435398at2759"/>